<protein>
    <submittedName>
        <fullName evidence="2">Uncharacterized protein</fullName>
    </submittedName>
</protein>
<proteinExistence type="predicted"/>
<organism evidence="2">
    <name type="scientific">bioreactor metagenome</name>
    <dbReference type="NCBI Taxonomy" id="1076179"/>
    <lineage>
        <taxon>unclassified sequences</taxon>
        <taxon>metagenomes</taxon>
        <taxon>ecological metagenomes</taxon>
    </lineage>
</organism>
<dbReference type="EMBL" id="VSSQ01038592">
    <property type="protein sequence ID" value="MPM91551.1"/>
    <property type="molecule type" value="Genomic_DNA"/>
</dbReference>
<evidence type="ECO:0000313" key="2">
    <source>
        <dbReference type="EMBL" id="MPM91551.1"/>
    </source>
</evidence>
<comment type="caution">
    <text evidence="2">The sequence shown here is derived from an EMBL/GenBank/DDBJ whole genome shotgun (WGS) entry which is preliminary data.</text>
</comment>
<evidence type="ECO:0000256" key="1">
    <source>
        <dbReference type="SAM" id="MobiDB-lite"/>
    </source>
</evidence>
<gene>
    <name evidence="2" type="ORF">SDC9_138682</name>
</gene>
<feature type="region of interest" description="Disordered" evidence="1">
    <location>
        <begin position="1"/>
        <end position="24"/>
    </location>
</feature>
<feature type="compositionally biased region" description="Gly residues" evidence="1">
    <location>
        <begin position="12"/>
        <end position="21"/>
    </location>
</feature>
<name>A0A645DQH5_9ZZZZ</name>
<feature type="compositionally biased region" description="Low complexity" evidence="1">
    <location>
        <begin position="1"/>
        <end position="11"/>
    </location>
</feature>
<reference evidence="2" key="1">
    <citation type="submission" date="2019-08" db="EMBL/GenBank/DDBJ databases">
        <authorList>
            <person name="Kucharzyk K."/>
            <person name="Murdoch R.W."/>
            <person name="Higgins S."/>
            <person name="Loffler F."/>
        </authorList>
    </citation>
    <scope>NUCLEOTIDE SEQUENCE</scope>
</reference>
<sequence length="214" mass="23040">MEFRALGNAAGNDGGNGGGKGQQEEELGQFEPVLVHQGFDAGEEIDAVGDAVADEEVGNGRHAEVAQYLDQRVDLILLAHRAHLEKGETRVHGEHHDGAEQDEQHVTTGLICFHETPKAMMANGKASTIPVRKKCYKSVRYQSHLRTICTMLVQIITHPLVIGAPTPHFGASSAGKSTHMRPLCFMRPACSPASLPKPQKKSARTAPLMAPPVS</sequence>
<feature type="region of interest" description="Disordered" evidence="1">
    <location>
        <begin position="193"/>
        <end position="214"/>
    </location>
</feature>
<accession>A0A645DQH5</accession>
<dbReference type="AlphaFoldDB" id="A0A645DQH5"/>